<organism evidence="2 3">
    <name type="scientific">Cladobotryum mycophilum</name>
    <dbReference type="NCBI Taxonomy" id="491253"/>
    <lineage>
        <taxon>Eukaryota</taxon>
        <taxon>Fungi</taxon>
        <taxon>Dikarya</taxon>
        <taxon>Ascomycota</taxon>
        <taxon>Pezizomycotina</taxon>
        <taxon>Sordariomycetes</taxon>
        <taxon>Hypocreomycetidae</taxon>
        <taxon>Hypocreales</taxon>
        <taxon>Hypocreaceae</taxon>
        <taxon>Cladobotryum</taxon>
    </lineage>
</organism>
<evidence type="ECO:0000313" key="3">
    <source>
        <dbReference type="Proteomes" id="UP001338125"/>
    </source>
</evidence>
<keyword evidence="3" id="KW-1185">Reference proteome</keyword>
<dbReference type="Proteomes" id="UP001338125">
    <property type="component" value="Unassembled WGS sequence"/>
</dbReference>
<name>A0ABR0SRL5_9HYPO</name>
<dbReference type="EMBL" id="JAVFKD010000004">
    <property type="protein sequence ID" value="KAK5994811.1"/>
    <property type="molecule type" value="Genomic_DNA"/>
</dbReference>
<protein>
    <submittedName>
        <fullName evidence="2">Uncharacterized protein</fullName>
    </submittedName>
</protein>
<reference evidence="2 3" key="1">
    <citation type="submission" date="2024-01" db="EMBL/GenBank/DDBJ databases">
        <title>Complete genome of Cladobotryum mycophilum ATHUM6906.</title>
        <authorList>
            <person name="Christinaki A.C."/>
            <person name="Myridakis A.I."/>
            <person name="Kouvelis V.N."/>
        </authorList>
    </citation>
    <scope>NUCLEOTIDE SEQUENCE [LARGE SCALE GENOMIC DNA]</scope>
    <source>
        <strain evidence="2 3">ATHUM6906</strain>
    </source>
</reference>
<comment type="caution">
    <text evidence="2">The sequence shown here is derived from an EMBL/GenBank/DDBJ whole genome shotgun (WGS) entry which is preliminary data.</text>
</comment>
<feature type="region of interest" description="Disordered" evidence="1">
    <location>
        <begin position="59"/>
        <end position="92"/>
    </location>
</feature>
<evidence type="ECO:0000313" key="2">
    <source>
        <dbReference type="EMBL" id="KAK5994811.1"/>
    </source>
</evidence>
<accession>A0ABR0SRL5</accession>
<feature type="compositionally biased region" description="Polar residues" evidence="1">
    <location>
        <begin position="72"/>
        <end position="92"/>
    </location>
</feature>
<proteinExistence type="predicted"/>
<sequence length="92" mass="9752">MSSQDDFGLKPGVHDPMIGDGSDMDDEGGMYNQSPGVAVDPALFEYGNQSSVVYQDDTHTIDPGLLHGSPQPMDQYSSGPIATQFGNSQTEA</sequence>
<feature type="region of interest" description="Disordered" evidence="1">
    <location>
        <begin position="1"/>
        <end position="36"/>
    </location>
</feature>
<evidence type="ECO:0000256" key="1">
    <source>
        <dbReference type="SAM" id="MobiDB-lite"/>
    </source>
</evidence>
<gene>
    <name evidence="2" type="ORF">PT974_03195</name>
</gene>